<proteinExistence type="predicted"/>
<feature type="domain" description="Heterokaryon incompatibility" evidence="1">
    <location>
        <begin position="37"/>
        <end position="259"/>
    </location>
</feature>
<dbReference type="Proteomes" id="UP000813444">
    <property type="component" value="Unassembled WGS sequence"/>
</dbReference>
<dbReference type="PANTHER" id="PTHR24148:SF64">
    <property type="entry name" value="HETEROKARYON INCOMPATIBILITY DOMAIN-CONTAINING PROTEIN"/>
    <property type="match status" value="1"/>
</dbReference>
<dbReference type="EMBL" id="JAGPNK010000021">
    <property type="protein sequence ID" value="KAH7304807.1"/>
    <property type="molecule type" value="Genomic_DNA"/>
</dbReference>
<evidence type="ECO:0000313" key="3">
    <source>
        <dbReference type="Proteomes" id="UP000813444"/>
    </source>
</evidence>
<dbReference type="PANTHER" id="PTHR24148">
    <property type="entry name" value="ANKYRIN REPEAT DOMAIN-CONTAINING PROTEIN 39 HOMOLOG-RELATED"/>
    <property type="match status" value="1"/>
</dbReference>
<evidence type="ECO:0000259" key="1">
    <source>
        <dbReference type="Pfam" id="PF06985"/>
    </source>
</evidence>
<name>A0A8K0SD71_9HYPO</name>
<dbReference type="InterPro" id="IPR010730">
    <property type="entry name" value="HET"/>
</dbReference>
<dbReference type="Pfam" id="PF06985">
    <property type="entry name" value="HET"/>
    <property type="match status" value="1"/>
</dbReference>
<gene>
    <name evidence="2" type="ORF">B0I35DRAFT_484365</name>
</gene>
<dbReference type="InterPro" id="IPR052895">
    <property type="entry name" value="HetReg/Transcr_Mod"/>
</dbReference>
<comment type="caution">
    <text evidence="2">The sequence shown here is derived from an EMBL/GenBank/DDBJ whole genome shotgun (WGS) entry which is preliminary data.</text>
</comment>
<organism evidence="2 3">
    <name type="scientific">Stachybotrys elegans</name>
    <dbReference type="NCBI Taxonomy" id="80388"/>
    <lineage>
        <taxon>Eukaryota</taxon>
        <taxon>Fungi</taxon>
        <taxon>Dikarya</taxon>
        <taxon>Ascomycota</taxon>
        <taxon>Pezizomycotina</taxon>
        <taxon>Sordariomycetes</taxon>
        <taxon>Hypocreomycetidae</taxon>
        <taxon>Hypocreales</taxon>
        <taxon>Stachybotryaceae</taxon>
        <taxon>Stachybotrys</taxon>
    </lineage>
</organism>
<keyword evidence="3" id="KW-1185">Reference proteome</keyword>
<protein>
    <submittedName>
        <fullName evidence="2">Heterokaryon incompatibility protein-domain-containing protein</fullName>
    </submittedName>
</protein>
<accession>A0A8K0SD71</accession>
<sequence>MGPGLEIRLLKLFPSGDQNQPIIAEMTVANLQNPPAYNALSYAWGRPGVMSPTPVLVDGFPIEVGLNLHAIIMRLFPLQGYKPFTLWVDALCINQSDVAERNHQVTIMGQIYSRCLRCLICLQNGPWDFPDISRSESEELEAEAEAERGLDLHNKSWLFTGDSRDYGSNWEDLLQTLEFPGEDRDLLSATSLNVGSFPYAWCLHVAWSVRLIADGNDWNEVPLFLPNLWKHKLYSKLVANVLYPLSLDSWFRRLWVVQEAAVAPDAHFFFGSVTVPIQVFMQAREHFVAQMRSDLQREIPWQTMPRHYVDIETVTARGNIRISFGLMLDQIGQVGDLRHLEKKRLSIIELGLQHMYRVSKDPRDRIYALLGLAGRNSVVPNYDEKVGVVFADACADFILHTGQLLPLSFAGYPPEDPNEPEGDCAEPRPDKDCIVTGSSMHMPSWAIDWTVWPDIYFRCQSIYVSWYKQLRAFSADNNTTCRAHFRGAALQVEGVQFDIVEKVSRPIRNDQMDCFVAYSIDLPHVKERKELAISYDFSRVQARSPGEHYVGGGTWGNAWWRTLLKDHRTGEHSNQRATNQTIAQLADPQMNYLLVKNTLHGSLRLMLLAMSRTPSAG</sequence>
<dbReference type="AlphaFoldDB" id="A0A8K0SD71"/>
<evidence type="ECO:0000313" key="2">
    <source>
        <dbReference type="EMBL" id="KAH7304807.1"/>
    </source>
</evidence>
<dbReference type="OrthoDB" id="2157530at2759"/>
<reference evidence="2" key="1">
    <citation type="journal article" date="2021" name="Nat. Commun.">
        <title>Genetic determinants of endophytism in the Arabidopsis root mycobiome.</title>
        <authorList>
            <person name="Mesny F."/>
            <person name="Miyauchi S."/>
            <person name="Thiergart T."/>
            <person name="Pickel B."/>
            <person name="Atanasova L."/>
            <person name="Karlsson M."/>
            <person name="Huettel B."/>
            <person name="Barry K.W."/>
            <person name="Haridas S."/>
            <person name="Chen C."/>
            <person name="Bauer D."/>
            <person name="Andreopoulos W."/>
            <person name="Pangilinan J."/>
            <person name="LaButti K."/>
            <person name="Riley R."/>
            <person name="Lipzen A."/>
            <person name="Clum A."/>
            <person name="Drula E."/>
            <person name="Henrissat B."/>
            <person name="Kohler A."/>
            <person name="Grigoriev I.V."/>
            <person name="Martin F.M."/>
            <person name="Hacquard S."/>
        </authorList>
    </citation>
    <scope>NUCLEOTIDE SEQUENCE</scope>
    <source>
        <strain evidence="2">MPI-CAGE-CH-0235</strain>
    </source>
</reference>